<keyword evidence="1" id="KW-0813">Transport</keyword>
<dbReference type="InterPro" id="IPR036497">
    <property type="entry name" value="GLTP_sf"/>
</dbReference>
<name>A0AB34JBP8_PRYPA</name>
<comment type="caution">
    <text evidence="4">The sequence shown here is derived from an EMBL/GenBank/DDBJ whole genome shotgun (WGS) entry which is preliminary data.</text>
</comment>
<feature type="domain" description="Glycolipid transfer protein" evidence="3">
    <location>
        <begin position="96"/>
        <end position="247"/>
    </location>
</feature>
<evidence type="ECO:0000313" key="5">
    <source>
        <dbReference type="Proteomes" id="UP001515480"/>
    </source>
</evidence>
<gene>
    <name evidence="4" type="ORF">AB1Y20_002673</name>
</gene>
<reference evidence="4 5" key="1">
    <citation type="journal article" date="2024" name="Science">
        <title>Giant polyketide synthase enzymes in the biosynthesis of giant marine polyether toxins.</title>
        <authorList>
            <person name="Fallon T.R."/>
            <person name="Shende V.V."/>
            <person name="Wierzbicki I.H."/>
            <person name="Pendleton A.L."/>
            <person name="Watervoot N.F."/>
            <person name="Auber R.P."/>
            <person name="Gonzalez D.J."/>
            <person name="Wisecaver J.H."/>
            <person name="Moore B.S."/>
        </authorList>
    </citation>
    <scope>NUCLEOTIDE SEQUENCE [LARGE SCALE GENOMIC DNA]</scope>
    <source>
        <strain evidence="4 5">12B1</strain>
    </source>
</reference>
<keyword evidence="2" id="KW-0812">Transmembrane</keyword>
<dbReference type="Gene3D" id="1.10.3520.10">
    <property type="entry name" value="Glycolipid transfer protein"/>
    <property type="match status" value="1"/>
</dbReference>
<proteinExistence type="predicted"/>
<dbReference type="Proteomes" id="UP001515480">
    <property type="component" value="Unassembled WGS sequence"/>
</dbReference>
<evidence type="ECO:0000256" key="1">
    <source>
        <dbReference type="ARBA" id="ARBA00022448"/>
    </source>
</evidence>
<keyword evidence="5" id="KW-1185">Reference proteome</keyword>
<dbReference type="Pfam" id="PF08718">
    <property type="entry name" value="GLTP"/>
    <property type="match status" value="1"/>
</dbReference>
<protein>
    <recommendedName>
        <fullName evidence="3">Glycolipid transfer protein domain-containing protein</fullName>
    </recommendedName>
</protein>
<dbReference type="InterPro" id="IPR014830">
    <property type="entry name" value="Glycolipid_transfer_prot_dom"/>
</dbReference>
<dbReference type="GO" id="GO:1902388">
    <property type="term" value="F:ceramide 1-phosphate transfer activity"/>
    <property type="evidence" value="ECO:0007669"/>
    <property type="project" value="TreeGrafter"/>
</dbReference>
<evidence type="ECO:0000313" key="4">
    <source>
        <dbReference type="EMBL" id="KAL1516061.1"/>
    </source>
</evidence>
<dbReference type="GO" id="GO:0016020">
    <property type="term" value="C:membrane"/>
    <property type="evidence" value="ECO:0007669"/>
    <property type="project" value="TreeGrafter"/>
</dbReference>
<dbReference type="GO" id="GO:1902387">
    <property type="term" value="F:ceramide 1-phosphate binding"/>
    <property type="evidence" value="ECO:0007669"/>
    <property type="project" value="TreeGrafter"/>
</dbReference>
<keyword evidence="2" id="KW-1133">Transmembrane helix</keyword>
<accession>A0AB34JBP8</accession>
<evidence type="ECO:0000259" key="3">
    <source>
        <dbReference type="Pfam" id="PF08718"/>
    </source>
</evidence>
<evidence type="ECO:0000256" key="2">
    <source>
        <dbReference type="SAM" id="Phobius"/>
    </source>
</evidence>
<dbReference type="PANTHER" id="PTHR10219:SF25">
    <property type="entry name" value="PLECKSTRIN HOMOLOGY DOMAIN-CONTAINING FAMILY A MEMBER 8"/>
    <property type="match status" value="1"/>
</dbReference>
<dbReference type="AlphaFoldDB" id="A0AB34JBP8"/>
<dbReference type="SUPFAM" id="SSF110004">
    <property type="entry name" value="Glycolipid transfer protein, GLTP"/>
    <property type="match status" value="1"/>
</dbReference>
<dbReference type="GO" id="GO:0005829">
    <property type="term" value="C:cytosol"/>
    <property type="evidence" value="ECO:0007669"/>
    <property type="project" value="TreeGrafter"/>
</dbReference>
<feature type="transmembrane region" description="Helical" evidence="2">
    <location>
        <begin position="18"/>
        <end position="41"/>
    </location>
</feature>
<dbReference type="PANTHER" id="PTHR10219">
    <property type="entry name" value="GLYCOLIPID TRANSFER PROTEIN-RELATED"/>
    <property type="match status" value="1"/>
</dbReference>
<keyword evidence="2" id="KW-0472">Membrane</keyword>
<sequence length="293" mass="32548">MAVAPIVLELPPLPAVEALLLLIALLLARVVWLLADGVAILRKAGSAPLETKAARARGGSVSESSRIVREARSVERTLRSSAKMFELCYLGDADMDVDKFMEACRWYGDKVLTQMGSFTLVTVREIHANMDKVKHTHQLDPQKHRSMHALLETECASDMHQPGGILLDQSAAMGLLWARRGLMFWVCLFRRHLDQAASGPATPTGSQTPSSHATVIAAYEESLAPFNGWVTRNTFMLATRAFPEWREIEATLASTPEEAKTDMSEWVHVVEPLLDRMDATLRKLDLNDTRKCL</sequence>
<dbReference type="EMBL" id="JBGBPQ010000011">
    <property type="protein sequence ID" value="KAL1516061.1"/>
    <property type="molecule type" value="Genomic_DNA"/>
</dbReference>
<organism evidence="4 5">
    <name type="scientific">Prymnesium parvum</name>
    <name type="common">Toxic golden alga</name>
    <dbReference type="NCBI Taxonomy" id="97485"/>
    <lineage>
        <taxon>Eukaryota</taxon>
        <taxon>Haptista</taxon>
        <taxon>Haptophyta</taxon>
        <taxon>Prymnesiophyceae</taxon>
        <taxon>Prymnesiales</taxon>
        <taxon>Prymnesiaceae</taxon>
        <taxon>Prymnesium</taxon>
    </lineage>
</organism>